<protein>
    <submittedName>
        <fullName evidence="7">rRNA cytosine-C5-methyltransferase</fullName>
    </submittedName>
</protein>
<dbReference type="Pfam" id="PF01189">
    <property type="entry name" value="Methyltr_RsmB-F"/>
    <property type="match status" value="1"/>
</dbReference>
<dbReference type="Proteomes" id="UP000231263">
    <property type="component" value="Unassembled WGS sequence"/>
</dbReference>
<dbReference type="SUPFAM" id="SSF53335">
    <property type="entry name" value="S-adenosyl-L-methionine-dependent methyltransferases"/>
    <property type="match status" value="1"/>
</dbReference>
<name>A0A2M7XF36_9BACT</name>
<dbReference type="GO" id="GO:0003723">
    <property type="term" value="F:RNA binding"/>
    <property type="evidence" value="ECO:0007669"/>
    <property type="project" value="UniProtKB-UniRule"/>
</dbReference>
<keyword evidence="2 5" id="KW-0808">Transferase</keyword>
<evidence type="ECO:0000256" key="4">
    <source>
        <dbReference type="ARBA" id="ARBA00022884"/>
    </source>
</evidence>
<evidence type="ECO:0000256" key="5">
    <source>
        <dbReference type="PROSITE-ProRule" id="PRU01023"/>
    </source>
</evidence>
<evidence type="ECO:0000313" key="8">
    <source>
        <dbReference type="Proteomes" id="UP000231263"/>
    </source>
</evidence>
<dbReference type="PANTHER" id="PTHR22807:SF30">
    <property type="entry name" value="28S RRNA (CYTOSINE(4447)-C(5))-METHYLTRANSFERASE-RELATED"/>
    <property type="match status" value="1"/>
</dbReference>
<evidence type="ECO:0000313" key="7">
    <source>
        <dbReference type="EMBL" id="PJA46465.1"/>
    </source>
</evidence>
<comment type="caution">
    <text evidence="7">The sequence shown here is derived from an EMBL/GenBank/DDBJ whole genome shotgun (WGS) entry which is preliminary data.</text>
</comment>
<organism evidence="7 8">
    <name type="scientific">Candidatus Uhrbacteria bacterium CG_4_9_14_3_um_filter_41_35</name>
    <dbReference type="NCBI Taxonomy" id="1975034"/>
    <lineage>
        <taxon>Bacteria</taxon>
        <taxon>Candidatus Uhriibacteriota</taxon>
    </lineage>
</organism>
<dbReference type="GO" id="GO:0008173">
    <property type="term" value="F:RNA methyltransferase activity"/>
    <property type="evidence" value="ECO:0007669"/>
    <property type="project" value="InterPro"/>
</dbReference>
<dbReference type="PROSITE" id="PS51686">
    <property type="entry name" value="SAM_MT_RSMB_NOP"/>
    <property type="match status" value="1"/>
</dbReference>
<dbReference type="CDD" id="cd02440">
    <property type="entry name" value="AdoMet_MTases"/>
    <property type="match status" value="1"/>
</dbReference>
<proteinExistence type="inferred from homology"/>
<sequence length="294" mass="33335">MAKKTYRLPEEFLERLNAQFGPFKAGQILKAFETERPTTFRTNTLKSTDEKTMDFLRSGSYRYERIKTIPHAFRAQVAKAKDLLETEYFKEGNAYMQGETSMLPPLYLEPKPGDTVLDLCAAPGGKTSQIAALMKNEGVLVACEDDEIRYQKLVYTLQNQGVKIAKALKMDAAVLYKEMPETFDLVLADVPCSAEGRISVHDLRTFSYWSKKNIIAHAKMQRRLLRGAVACLKPGGTLVYSTCTLAPEENELMVEWLLETYPEMKLLEPVNLTIPTKEREGFFVAKVGKKKIKQ</sequence>
<evidence type="ECO:0000256" key="3">
    <source>
        <dbReference type="ARBA" id="ARBA00022691"/>
    </source>
</evidence>
<dbReference type="PANTHER" id="PTHR22807">
    <property type="entry name" value="NOP2 YEAST -RELATED NOL1/NOP2/FMU SUN DOMAIN-CONTAINING"/>
    <property type="match status" value="1"/>
</dbReference>
<evidence type="ECO:0000256" key="1">
    <source>
        <dbReference type="ARBA" id="ARBA00022603"/>
    </source>
</evidence>
<dbReference type="PRINTS" id="PR02008">
    <property type="entry name" value="RCMTFAMILY"/>
</dbReference>
<keyword evidence="1 5" id="KW-0489">Methyltransferase</keyword>
<reference evidence="8" key="1">
    <citation type="submission" date="2017-09" db="EMBL/GenBank/DDBJ databases">
        <title>Depth-based differentiation of microbial function through sediment-hosted aquifers and enrichment of novel symbionts in the deep terrestrial subsurface.</title>
        <authorList>
            <person name="Probst A.J."/>
            <person name="Ladd B."/>
            <person name="Jarett J.K."/>
            <person name="Geller-Mcgrath D.E."/>
            <person name="Sieber C.M.K."/>
            <person name="Emerson J.B."/>
            <person name="Anantharaman K."/>
            <person name="Thomas B.C."/>
            <person name="Malmstrom R."/>
            <person name="Stieglmeier M."/>
            <person name="Klingl A."/>
            <person name="Woyke T."/>
            <person name="Ryan C.M."/>
            <person name="Banfield J.F."/>
        </authorList>
    </citation>
    <scope>NUCLEOTIDE SEQUENCE [LARGE SCALE GENOMIC DNA]</scope>
</reference>
<dbReference type="Gene3D" id="3.40.50.150">
    <property type="entry name" value="Vaccinia Virus protein VP39"/>
    <property type="match status" value="1"/>
</dbReference>
<dbReference type="InterPro" id="IPR023267">
    <property type="entry name" value="RCMT"/>
</dbReference>
<feature type="binding site" evidence="5">
    <location>
        <position position="144"/>
    </location>
    <ligand>
        <name>S-adenosyl-L-methionine</name>
        <dbReference type="ChEBI" id="CHEBI:59789"/>
    </ligand>
</feature>
<feature type="active site" description="Nucleophile" evidence="5">
    <location>
        <position position="243"/>
    </location>
</feature>
<feature type="domain" description="SAM-dependent MTase RsmB/NOP-type" evidence="6">
    <location>
        <begin position="28"/>
        <end position="294"/>
    </location>
</feature>
<dbReference type="InterPro" id="IPR049560">
    <property type="entry name" value="MeTrfase_RsmB-F_NOP2_cat"/>
</dbReference>
<dbReference type="EMBL" id="PFWT01000009">
    <property type="protein sequence ID" value="PJA46465.1"/>
    <property type="molecule type" value="Genomic_DNA"/>
</dbReference>
<evidence type="ECO:0000256" key="2">
    <source>
        <dbReference type="ARBA" id="ARBA00022679"/>
    </source>
</evidence>
<dbReference type="InterPro" id="IPR001678">
    <property type="entry name" value="MeTrfase_RsmB-F_NOP2_dom"/>
</dbReference>
<comment type="similarity">
    <text evidence="5">Belongs to the class I-like SAM-binding methyltransferase superfamily. RsmB/NOP family.</text>
</comment>
<gene>
    <name evidence="7" type="ORF">CO173_01730</name>
</gene>
<keyword evidence="4 5" id="KW-0694">RNA-binding</keyword>
<dbReference type="AlphaFoldDB" id="A0A2M7XF36"/>
<keyword evidence="3 5" id="KW-0949">S-adenosyl-L-methionine</keyword>
<feature type="binding site" evidence="5">
    <location>
        <begin position="120"/>
        <end position="126"/>
    </location>
    <ligand>
        <name>S-adenosyl-L-methionine</name>
        <dbReference type="ChEBI" id="CHEBI:59789"/>
    </ligand>
</feature>
<dbReference type="InterPro" id="IPR029063">
    <property type="entry name" value="SAM-dependent_MTases_sf"/>
</dbReference>
<feature type="binding site" evidence="5">
    <location>
        <position position="189"/>
    </location>
    <ligand>
        <name>S-adenosyl-L-methionine</name>
        <dbReference type="ChEBI" id="CHEBI:59789"/>
    </ligand>
</feature>
<evidence type="ECO:0000259" key="6">
    <source>
        <dbReference type="PROSITE" id="PS51686"/>
    </source>
</evidence>
<feature type="binding site" evidence="5">
    <location>
        <position position="171"/>
    </location>
    <ligand>
        <name>S-adenosyl-L-methionine</name>
        <dbReference type="ChEBI" id="CHEBI:59789"/>
    </ligand>
</feature>
<accession>A0A2M7XF36</accession>
<dbReference type="GO" id="GO:0001510">
    <property type="term" value="P:RNA methylation"/>
    <property type="evidence" value="ECO:0007669"/>
    <property type="project" value="InterPro"/>
</dbReference>